<dbReference type="EMBL" id="FMVF01000041">
    <property type="protein sequence ID" value="SCZ00309.1"/>
    <property type="molecule type" value="Genomic_DNA"/>
</dbReference>
<evidence type="ECO:0000313" key="1">
    <source>
        <dbReference type="EMBL" id="SCZ00309.1"/>
    </source>
</evidence>
<dbReference type="Proteomes" id="UP000199354">
    <property type="component" value="Unassembled WGS sequence"/>
</dbReference>
<name>A0A1G5KK36_9FLAO</name>
<dbReference type="AlphaFoldDB" id="A0A1G5KK36"/>
<protein>
    <submittedName>
        <fullName evidence="1">Uncharacterized protein</fullName>
    </submittedName>
</protein>
<keyword evidence="2" id="KW-1185">Reference proteome</keyword>
<reference evidence="1 2" key="1">
    <citation type="submission" date="2016-10" db="EMBL/GenBank/DDBJ databases">
        <authorList>
            <person name="de Groot N.N."/>
        </authorList>
    </citation>
    <scope>NUCLEOTIDE SEQUENCE [LARGE SCALE GENOMIC DNA]</scope>
    <source>
        <strain evidence="1 2">CGMCC 1.7031</strain>
    </source>
</reference>
<dbReference type="RefSeq" id="WP_139149792.1">
    <property type="nucleotide sequence ID" value="NZ_FMVF01000041.1"/>
</dbReference>
<gene>
    <name evidence="1" type="ORF">SAMN02927903_03324</name>
</gene>
<evidence type="ECO:0000313" key="2">
    <source>
        <dbReference type="Proteomes" id="UP000199354"/>
    </source>
</evidence>
<proteinExistence type="predicted"/>
<sequence length="224" mass="25380">MKPFFVLMILILANNYSVLGQDSLGIKEVVYKSAYPEGVYFTKDDFIKKTPSQVQIVPKSIIGFKKKVLVENVHNCFFYNVSSDKKITKAFAVSYKGDLYFQINAILKNRHKDDDSQTNSFPHSFVRVIMGGDNFLYTEADLANSWAKAAAYGGVGGGVGAVLANSFIYGKGVVWDFNNSEFNIFRNCKDFNEFIRDRYEIGIQDCKKSQPDALKIREIIEKIK</sequence>
<dbReference type="OrthoDB" id="707246at2"/>
<organism evidence="1 2">
    <name type="scientific">Flavobacterium caeni</name>
    <dbReference type="NCBI Taxonomy" id="490189"/>
    <lineage>
        <taxon>Bacteria</taxon>
        <taxon>Pseudomonadati</taxon>
        <taxon>Bacteroidota</taxon>
        <taxon>Flavobacteriia</taxon>
        <taxon>Flavobacteriales</taxon>
        <taxon>Flavobacteriaceae</taxon>
        <taxon>Flavobacterium</taxon>
    </lineage>
</organism>
<accession>A0A1G5KK36</accession>